<dbReference type="Proteomes" id="UP000244069">
    <property type="component" value="Unassembled WGS sequence"/>
</dbReference>
<protein>
    <submittedName>
        <fullName evidence="4">NAD(P)H dehydrogenase (Quinone)</fullName>
    </submittedName>
</protein>
<evidence type="ECO:0000259" key="3">
    <source>
        <dbReference type="Pfam" id="PF02525"/>
    </source>
</evidence>
<evidence type="ECO:0000313" key="5">
    <source>
        <dbReference type="Proteomes" id="UP000244069"/>
    </source>
</evidence>
<proteinExistence type="inferred from homology"/>
<dbReference type="AlphaFoldDB" id="A0A2T6AZR0"/>
<organism evidence="4 5">
    <name type="scientific">Allosediminivita pacifica</name>
    <dbReference type="NCBI Taxonomy" id="1267769"/>
    <lineage>
        <taxon>Bacteria</taxon>
        <taxon>Pseudomonadati</taxon>
        <taxon>Pseudomonadota</taxon>
        <taxon>Alphaproteobacteria</taxon>
        <taxon>Rhodobacterales</taxon>
        <taxon>Paracoccaceae</taxon>
        <taxon>Allosediminivita</taxon>
    </lineage>
</organism>
<dbReference type="PANTHER" id="PTHR10204:SF34">
    <property type="entry name" value="NAD(P)H DEHYDROGENASE [QUINONE] 1 ISOFORM 1"/>
    <property type="match status" value="1"/>
</dbReference>
<dbReference type="PANTHER" id="PTHR10204">
    <property type="entry name" value="NAD P H OXIDOREDUCTASE-RELATED"/>
    <property type="match status" value="1"/>
</dbReference>
<dbReference type="Gene3D" id="3.40.50.360">
    <property type="match status" value="1"/>
</dbReference>
<dbReference type="OrthoDB" id="9798454at2"/>
<keyword evidence="5" id="KW-1185">Reference proteome</keyword>
<feature type="domain" description="Flavodoxin-like fold" evidence="3">
    <location>
        <begin position="4"/>
        <end position="202"/>
    </location>
</feature>
<comment type="similarity">
    <text evidence="1">Belongs to the NAD(P)H dehydrogenase (quinone) family.</text>
</comment>
<evidence type="ECO:0000256" key="1">
    <source>
        <dbReference type="ARBA" id="ARBA00006252"/>
    </source>
</evidence>
<comment type="caution">
    <text evidence="4">The sequence shown here is derived from an EMBL/GenBank/DDBJ whole genome shotgun (WGS) entry which is preliminary data.</text>
</comment>
<dbReference type="Pfam" id="PF02525">
    <property type="entry name" value="Flavodoxin_2"/>
    <property type="match status" value="1"/>
</dbReference>
<reference evidence="4 5" key="1">
    <citation type="submission" date="2018-04" db="EMBL/GenBank/DDBJ databases">
        <title>Genomic Encyclopedia of Archaeal and Bacterial Type Strains, Phase II (KMG-II): from individual species to whole genera.</title>
        <authorList>
            <person name="Goeker M."/>
        </authorList>
    </citation>
    <scope>NUCLEOTIDE SEQUENCE [LARGE SCALE GENOMIC DNA]</scope>
    <source>
        <strain evidence="4 5">DSM 29329</strain>
    </source>
</reference>
<dbReference type="GO" id="GO:0005829">
    <property type="term" value="C:cytosol"/>
    <property type="evidence" value="ECO:0007669"/>
    <property type="project" value="TreeGrafter"/>
</dbReference>
<dbReference type="GO" id="GO:0003955">
    <property type="term" value="F:NAD(P)H dehydrogenase (quinone) activity"/>
    <property type="evidence" value="ECO:0007669"/>
    <property type="project" value="TreeGrafter"/>
</dbReference>
<name>A0A2T6AZR0_9RHOB</name>
<dbReference type="SUPFAM" id="SSF52218">
    <property type="entry name" value="Flavoproteins"/>
    <property type="match status" value="1"/>
</dbReference>
<evidence type="ECO:0000313" key="4">
    <source>
        <dbReference type="EMBL" id="PTX49329.1"/>
    </source>
</evidence>
<gene>
    <name evidence="4" type="ORF">C8N44_107169</name>
</gene>
<dbReference type="InterPro" id="IPR051545">
    <property type="entry name" value="NAD(P)H_dehydrogenase_qn"/>
</dbReference>
<dbReference type="InterPro" id="IPR003680">
    <property type="entry name" value="Flavodoxin_fold"/>
</dbReference>
<dbReference type="RefSeq" id="WP_107975581.1">
    <property type="nucleotide sequence ID" value="NZ_BMEZ01000007.1"/>
</dbReference>
<dbReference type="EMBL" id="QBKN01000007">
    <property type="protein sequence ID" value="PTX49329.1"/>
    <property type="molecule type" value="Genomic_DNA"/>
</dbReference>
<dbReference type="InterPro" id="IPR029039">
    <property type="entry name" value="Flavoprotein-like_sf"/>
</dbReference>
<accession>A0A2T6AZR0</accession>
<evidence type="ECO:0000256" key="2">
    <source>
        <dbReference type="ARBA" id="ARBA00023002"/>
    </source>
</evidence>
<sequence length="245" mass="26520">MTTTTLVVTAAPGPTSFNRAWAQASIDAARALGHEVLTSDLYAMGFDPAERGAHYGIDGPFDPLKAQAEAPTPPDAAAEAEKVRAADNILFHFPIWWFSPPAILKGWTERVLLHGHLHDVPNRFDAGRLRGKVALFCVTGGAQETEVGPGGKEGRIELLLWPLAYTLRYCGMDIAAPVTAHGVHGYHRGDRKTALEARLAKLLAAQRDVVAGLPDHPRWAFHPDSDFDETGRLQEGVAPLSPFHG</sequence>
<keyword evidence="2" id="KW-0560">Oxidoreductase</keyword>